<organism evidence="1 2">
    <name type="scientific">Parascaris equorum</name>
    <name type="common">Equine roundworm</name>
    <dbReference type="NCBI Taxonomy" id="6256"/>
    <lineage>
        <taxon>Eukaryota</taxon>
        <taxon>Metazoa</taxon>
        <taxon>Ecdysozoa</taxon>
        <taxon>Nematoda</taxon>
        <taxon>Chromadorea</taxon>
        <taxon>Rhabditida</taxon>
        <taxon>Spirurina</taxon>
        <taxon>Ascaridomorpha</taxon>
        <taxon>Ascaridoidea</taxon>
        <taxon>Ascarididae</taxon>
        <taxon>Parascaris</taxon>
    </lineage>
</organism>
<sequence length="94" mass="10789">MCLLLQAAVKRDVTRQTKYVELALIGDHSFMKEHDLAEDVAIEYMLEAVNIADLVPDDCDFLMKSEFKFEFIDQARSEIGSITKVVSWSEVDSW</sequence>
<evidence type="ECO:0000313" key="2">
    <source>
        <dbReference type="WBParaSite" id="PEQ_0001157301-mRNA-1"/>
    </source>
</evidence>
<evidence type="ECO:0000313" key="1">
    <source>
        <dbReference type="Proteomes" id="UP000887564"/>
    </source>
</evidence>
<name>A0A914RZ17_PAREQ</name>
<dbReference type="Gene3D" id="3.40.390.10">
    <property type="entry name" value="Collagenase (Catalytic Domain)"/>
    <property type="match status" value="1"/>
</dbReference>
<keyword evidence="1" id="KW-1185">Reference proteome</keyword>
<protein>
    <submittedName>
        <fullName evidence="2">Uncharacterized protein</fullName>
    </submittedName>
</protein>
<dbReference type="InterPro" id="IPR024079">
    <property type="entry name" value="MetalloPept_cat_dom_sf"/>
</dbReference>
<proteinExistence type="predicted"/>
<dbReference type="GO" id="GO:0008237">
    <property type="term" value="F:metallopeptidase activity"/>
    <property type="evidence" value="ECO:0007669"/>
    <property type="project" value="InterPro"/>
</dbReference>
<accession>A0A914RZ17</accession>
<reference evidence="2" key="1">
    <citation type="submission" date="2022-11" db="UniProtKB">
        <authorList>
            <consortium name="WormBaseParasite"/>
        </authorList>
    </citation>
    <scope>IDENTIFICATION</scope>
</reference>
<dbReference type="AlphaFoldDB" id="A0A914RZ17"/>
<dbReference type="Proteomes" id="UP000887564">
    <property type="component" value="Unplaced"/>
</dbReference>
<dbReference type="WBParaSite" id="PEQ_0001157301-mRNA-1">
    <property type="protein sequence ID" value="PEQ_0001157301-mRNA-1"/>
    <property type="gene ID" value="PEQ_0001157301"/>
</dbReference>